<evidence type="ECO:0000313" key="15">
    <source>
        <dbReference type="Proteomes" id="UP001152867"/>
    </source>
</evidence>
<dbReference type="InterPro" id="IPR003004">
    <property type="entry name" value="GspF/PilC"/>
</dbReference>
<evidence type="ECO:0000256" key="10">
    <source>
        <dbReference type="ARBA" id="ARBA00023287"/>
    </source>
</evidence>
<feature type="transmembrane region" description="Helical" evidence="12">
    <location>
        <begin position="137"/>
        <end position="158"/>
    </location>
</feature>
<keyword evidence="15" id="KW-1185">Reference proteome</keyword>
<comment type="similarity">
    <text evidence="4">Belongs to the GSP F family.</text>
</comment>
<evidence type="ECO:0000256" key="3">
    <source>
        <dbReference type="ARBA" id="ARBA00004651"/>
    </source>
</evidence>
<evidence type="ECO:0000313" key="14">
    <source>
        <dbReference type="EMBL" id="MDF9914966.1"/>
    </source>
</evidence>
<dbReference type="InterPro" id="IPR012902">
    <property type="entry name" value="N_methyl_site"/>
</dbReference>
<reference evidence="14" key="1">
    <citation type="submission" date="2022-06" db="EMBL/GenBank/DDBJ databases">
        <title>Antifungal cultures and metabolites of lactic acid bacteria for use in dairy fermentations.</title>
        <authorList>
            <person name="Zhao Z."/>
            <person name="Gaenzle M."/>
        </authorList>
    </citation>
    <scope>NUCLEOTIDE SEQUENCE</scope>
    <source>
        <strain evidence="14">FUA3126</strain>
    </source>
</reference>
<dbReference type="InterPro" id="IPR016940">
    <property type="entry name" value="ComGC"/>
</dbReference>
<dbReference type="InterPro" id="IPR000983">
    <property type="entry name" value="Bac_GSPG_pilin"/>
</dbReference>
<dbReference type="PANTHER" id="PTHR30012:SF0">
    <property type="entry name" value="TYPE II SECRETION SYSTEM PROTEIN F-RELATED"/>
    <property type="match status" value="1"/>
</dbReference>
<evidence type="ECO:0000256" key="6">
    <source>
        <dbReference type="ARBA" id="ARBA00022481"/>
    </source>
</evidence>
<comment type="subcellular location">
    <subcellularLocation>
        <location evidence="3">Cell membrane</location>
        <topology evidence="3">Multi-pass membrane protein</topology>
    </subcellularLocation>
    <subcellularLocation>
        <location evidence="1">Cell membrane</location>
        <topology evidence="1">Single-pass membrane protein</topology>
    </subcellularLocation>
    <subcellularLocation>
        <location evidence="2">Cell surface</location>
    </subcellularLocation>
</comment>
<dbReference type="PRINTS" id="PR00813">
    <property type="entry name" value="BCTERIALGSPG"/>
</dbReference>
<keyword evidence="7 12" id="KW-0812">Transmembrane</keyword>
<evidence type="ECO:0000256" key="11">
    <source>
        <dbReference type="ARBA" id="ARBA00043982"/>
    </source>
</evidence>
<keyword evidence="10" id="KW-0178">Competence</keyword>
<protein>
    <submittedName>
        <fullName evidence="14">Type II secretion system F family protein</fullName>
    </submittedName>
</protein>
<dbReference type="InterPro" id="IPR045584">
    <property type="entry name" value="Pilin-like"/>
</dbReference>
<dbReference type="Proteomes" id="UP001152867">
    <property type="component" value="Unassembled WGS sequence"/>
</dbReference>
<dbReference type="InterPro" id="IPR018076">
    <property type="entry name" value="T2SS_GspF_dom"/>
</dbReference>
<name>A0ABT6DHV9_9LACO</name>
<keyword evidence="6" id="KW-0488">Methylation</keyword>
<evidence type="ECO:0000256" key="9">
    <source>
        <dbReference type="ARBA" id="ARBA00023136"/>
    </source>
</evidence>
<dbReference type="EMBL" id="JANDJP010000024">
    <property type="protein sequence ID" value="MDF9914966.1"/>
    <property type="molecule type" value="Genomic_DNA"/>
</dbReference>
<keyword evidence="8 12" id="KW-1133">Transmembrane helix</keyword>
<feature type="domain" description="Type II secretion system protein GspF" evidence="13">
    <location>
        <begin position="45"/>
        <end position="158"/>
    </location>
</feature>
<dbReference type="Gene3D" id="3.30.700.10">
    <property type="entry name" value="Glycoprotein, Type 4 Pilin"/>
    <property type="match status" value="1"/>
</dbReference>
<comment type="caution">
    <text evidence="14">The sequence shown here is derived from an EMBL/GenBank/DDBJ whole genome shotgun (WGS) entry which is preliminary data.</text>
</comment>
<comment type="similarity">
    <text evidence="11">Belongs to the ComGC family.</text>
</comment>
<evidence type="ECO:0000259" key="13">
    <source>
        <dbReference type="Pfam" id="PF00482"/>
    </source>
</evidence>
<keyword evidence="9 12" id="KW-0472">Membrane</keyword>
<dbReference type="Pfam" id="PF00482">
    <property type="entry name" value="T2SSF"/>
    <property type="match status" value="1"/>
</dbReference>
<dbReference type="PANTHER" id="PTHR30012">
    <property type="entry name" value="GENERAL SECRETION PATHWAY PROTEIN"/>
    <property type="match status" value="1"/>
</dbReference>
<keyword evidence="5" id="KW-1003">Cell membrane</keyword>
<dbReference type="NCBIfam" id="NF040999">
    <property type="entry name" value="pilin_ComGC"/>
    <property type="match status" value="1"/>
</dbReference>
<evidence type="ECO:0000256" key="5">
    <source>
        <dbReference type="ARBA" id="ARBA00022475"/>
    </source>
</evidence>
<dbReference type="NCBIfam" id="TIGR02532">
    <property type="entry name" value="IV_pilin_GFxxxE"/>
    <property type="match status" value="1"/>
</dbReference>
<feature type="transmembrane region" description="Helical" evidence="12">
    <location>
        <begin position="379"/>
        <end position="400"/>
    </location>
</feature>
<evidence type="ECO:0000256" key="1">
    <source>
        <dbReference type="ARBA" id="ARBA00004162"/>
    </source>
</evidence>
<evidence type="ECO:0000256" key="4">
    <source>
        <dbReference type="ARBA" id="ARBA00005745"/>
    </source>
</evidence>
<dbReference type="InterPro" id="IPR042094">
    <property type="entry name" value="T2SS_GspF_sf"/>
</dbReference>
<evidence type="ECO:0000256" key="8">
    <source>
        <dbReference type="ARBA" id="ARBA00022989"/>
    </source>
</evidence>
<gene>
    <name evidence="14" type="ORF">NNA32_12040</name>
</gene>
<accession>A0ABT6DHV9</accession>
<evidence type="ECO:0000256" key="12">
    <source>
        <dbReference type="SAM" id="Phobius"/>
    </source>
</evidence>
<sequence>MMRSEKQLTTVWWPLRWLKVIRLTSWRNREALRKLSGPQTAQLFSLMADVLTAGFSLREGLNFARVMLPKMHQTIADIQNRLAQGIQFAEAMRPFVSVDCFYQIKIAEENGELISVLTNLGNFLAVKVRQQQKIRAVLRYPLCILICLGLLIVAVKQLLLPELSGLGAKQLLIPSIGWPLKVCLIVFITGIIIVGWRFWHLPRLRQLQVSCKLPIVGPLLKMYWHYYLSLNLSLLLNSGMQSHDVMKLLQTYEAKSLLRQLADQLNDHLLEGAKLATFIDRYRFIPATFKVFFNKGLSSREIAKDLKVDAQLTYHRLFNRIEGLIGLIQPFTIWCHRVRHRRCLSQYSVAALPHNRRIIIMIKKLKSYAQKMRVKQRQAFTLIEMAIVLFIISLLILIIVPNLTASRRNATKTHGEAMTQVVQTQVDLYQNDNGDKDVTFDELQTGNYLTGKQVSKAKDEGIEIHNNVAAVDVKK</sequence>
<dbReference type="SUPFAM" id="SSF54523">
    <property type="entry name" value="Pili subunits"/>
    <property type="match status" value="1"/>
</dbReference>
<dbReference type="Gene3D" id="1.20.81.30">
    <property type="entry name" value="Type II secretion system (T2SS), domain F"/>
    <property type="match status" value="1"/>
</dbReference>
<organism evidence="14 15">
    <name type="scientific">Furfurilactobacillus milii</name>
    <dbReference type="NCBI Taxonomy" id="2888272"/>
    <lineage>
        <taxon>Bacteria</taxon>
        <taxon>Bacillati</taxon>
        <taxon>Bacillota</taxon>
        <taxon>Bacilli</taxon>
        <taxon>Lactobacillales</taxon>
        <taxon>Lactobacillaceae</taxon>
        <taxon>Furfurilactobacillus</taxon>
    </lineage>
</organism>
<evidence type="ECO:0000256" key="2">
    <source>
        <dbReference type="ARBA" id="ARBA00004241"/>
    </source>
</evidence>
<proteinExistence type="inferred from homology"/>
<evidence type="ECO:0000256" key="7">
    <source>
        <dbReference type="ARBA" id="ARBA00022692"/>
    </source>
</evidence>
<dbReference type="Pfam" id="PF07963">
    <property type="entry name" value="N_methyl"/>
    <property type="match status" value="1"/>
</dbReference>
<feature type="transmembrane region" description="Helical" evidence="12">
    <location>
        <begin position="178"/>
        <end position="199"/>
    </location>
</feature>